<dbReference type="FunFam" id="3.10.290.10:FF:000003">
    <property type="entry name" value="Pseudouridine synthase"/>
    <property type="match status" value="1"/>
</dbReference>
<dbReference type="EMBL" id="LR584267">
    <property type="protein sequence ID" value="VHO01739.1"/>
    <property type="molecule type" value="Genomic_DNA"/>
</dbReference>
<evidence type="ECO:0000256" key="7">
    <source>
        <dbReference type="SAM" id="MobiDB-lite"/>
    </source>
</evidence>
<evidence type="ECO:0000256" key="1">
    <source>
        <dbReference type="ARBA" id="ARBA00000073"/>
    </source>
</evidence>
<keyword evidence="3" id="KW-0413">Isomerase</keyword>
<gene>
    <name evidence="9" type="ORF">LC603019_01660</name>
</gene>
<dbReference type="InterPro" id="IPR002942">
    <property type="entry name" value="S4_RNA-bd"/>
</dbReference>
<dbReference type="CDD" id="cd00165">
    <property type="entry name" value="S4"/>
    <property type="match status" value="1"/>
</dbReference>
<evidence type="ECO:0000259" key="8">
    <source>
        <dbReference type="SMART" id="SM00363"/>
    </source>
</evidence>
<dbReference type="InterPro" id="IPR020103">
    <property type="entry name" value="PsdUridine_synth_cat_dom_sf"/>
</dbReference>
<proteinExistence type="inferred from homology"/>
<feature type="region of interest" description="Disordered" evidence="7">
    <location>
        <begin position="1"/>
        <end position="99"/>
    </location>
</feature>
<feature type="domain" description="RNA-binding S4" evidence="8">
    <location>
        <begin position="107"/>
        <end position="167"/>
    </location>
</feature>
<dbReference type="InterPro" id="IPR050343">
    <property type="entry name" value="RsuA_PseudoU_synthase"/>
</dbReference>
<keyword evidence="6" id="KW-0694">RNA-binding</keyword>
<reference evidence="9 10" key="1">
    <citation type="submission" date="2019-04" db="EMBL/GenBank/DDBJ databases">
        <authorList>
            <person name="Seth-Smith MB H."/>
            <person name="Seth-Smith H."/>
        </authorList>
    </citation>
    <scope>NUCLEOTIDE SEQUENCE [LARGE SCALE GENOMIC DNA]</scope>
    <source>
        <strain evidence="9">USB-603019</strain>
    </source>
</reference>
<dbReference type="Proteomes" id="UP000324288">
    <property type="component" value="Chromosome"/>
</dbReference>
<dbReference type="AlphaFoldDB" id="A0A5E3ZZJ8"/>
<name>A0A5E3ZZJ8_9ACTN</name>
<feature type="compositionally biased region" description="Polar residues" evidence="7">
    <location>
        <begin position="60"/>
        <end position="81"/>
    </location>
</feature>
<accession>A0A5E3ZZJ8</accession>
<dbReference type="PANTHER" id="PTHR47683:SF2">
    <property type="entry name" value="RNA-BINDING S4 DOMAIN-CONTAINING PROTEIN"/>
    <property type="match status" value="1"/>
</dbReference>
<comment type="catalytic activity">
    <reaction evidence="1">
        <text>a uridine in RNA = a pseudouridine in RNA</text>
        <dbReference type="Rhea" id="RHEA:48348"/>
        <dbReference type="Rhea" id="RHEA-COMP:12068"/>
        <dbReference type="Rhea" id="RHEA-COMP:12069"/>
        <dbReference type="ChEBI" id="CHEBI:65314"/>
        <dbReference type="ChEBI" id="CHEBI:65315"/>
    </reaction>
</comment>
<keyword evidence="10" id="KW-1185">Reference proteome</keyword>
<dbReference type="Pfam" id="PF01479">
    <property type="entry name" value="S4"/>
    <property type="match status" value="1"/>
</dbReference>
<dbReference type="Gene3D" id="3.10.290.10">
    <property type="entry name" value="RNA-binding S4 domain"/>
    <property type="match status" value="1"/>
</dbReference>
<evidence type="ECO:0000256" key="4">
    <source>
        <dbReference type="ARBA" id="ARBA00031870"/>
    </source>
</evidence>
<feature type="compositionally biased region" description="Basic and acidic residues" evidence="7">
    <location>
        <begin position="1"/>
        <end position="29"/>
    </location>
</feature>
<feature type="compositionally biased region" description="Polar residues" evidence="7">
    <location>
        <begin position="35"/>
        <end position="52"/>
    </location>
</feature>
<evidence type="ECO:0000256" key="6">
    <source>
        <dbReference type="PROSITE-ProRule" id="PRU00182"/>
    </source>
</evidence>
<protein>
    <recommendedName>
        <fullName evidence="4">RNA pseudouridylate synthase</fullName>
    </recommendedName>
    <alternativeName>
        <fullName evidence="5">RNA-uridine isomerase</fullName>
    </alternativeName>
</protein>
<dbReference type="InterPro" id="IPR036986">
    <property type="entry name" value="S4_RNA-bd_sf"/>
</dbReference>
<dbReference type="GO" id="GO:0120159">
    <property type="term" value="F:rRNA pseudouridine synthase activity"/>
    <property type="evidence" value="ECO:0007669"/>
    <property type="project" value="UniProtKB-ARBA"/>
</dbReference>
<dbReference type="NCBIfam" id="TIGR00093">
    <property type="entry name" value="pseudouridine synthase"/>
    <property type="match status" value="1"/>
</dbReference>
<dbReference type="InterPro" id="IPR000748">
    <property type="entry name" value="PsdUridine_synth_RsuA/RluB/E/F"/>
</dbReference>
<dbReference type="Pfam" id="PF00849">
    <property type="entry name" value="PseudoU_synth_2"/>
    <property type="match status" value="1"/>
</dbReference>
<evidence type="ECO:0000256" key="2">
    <source>
        <dbReference type="ARBA" id="ARBA00008348"/>
    </source>
</evidence>
<dbReference type="GO" id="GO:0000455">
    <property type="term" value="P:enzyme-directed rRNA pseudouridine synthesis"/>
    <property type="evidence" value="ECO:0007669"/>
    <property type="project" value="UniProtKB-ARBA"/>
</dbReference>
<dbReference type="InterPro" id="IPR006145">
    <property type="entry name" value="PsdUridine_synth_RsuA/RluA"/>
</dbReference>
<evidence type="ECO:0000256" key="5">
    <source>
        <dbReference type="ARBA" id="ARBA00033164"/>
    </source>
</evidence>
<sequence>MIGSLRKENIVNRPARRDGTPARKNRQETSGRAVKNSSQPAHFSRSAQQKRTSASRKTRSTGIVTPQRGNKNPLPRTSSARPSRHQMVTPDNPVNVQDPSPRCPQEIRLQKYLAQAGVASRRVSEELIAAGRVQVNGEVVRQQGVKVNPANAIVHVDGERVIAREEHVYLVLNKPRGYLSTMADDQGRPCVGDIVAERVHAGQRLFHVGRLDQDTEGLLLLMNDGELAHRLMHPSYEVPKTYLATVRGVMGQRDARKLRQGIVLDDGPIAADELQIMDTLDGKTLLRVVVHEGRNRIVRRMLAEIGFPVIELVRTRLGGVTLGNQRSGSLRKLSSKEVASLYEAVHL</sequence>
<dbReference type="SMART" id="SM00363">
    <property type="entry name" value="S4"/>
    <property type="match status" value="1"/>
</dbReference>
<dbReference type="PROSITE" id="PS50889">
    <property type="entry name" value="S4"/>
    <property type="match status" value="1"/>
</dbReference>
<dbReference type="Gene3D" id="3.30.2350.10">
    <property type="entry name" value="Pseudouridine synthase"/>
    <property type="match status" value="1"/>
</dbReference>
<dbReference type="GO" id="GO:0003723">
    <property type="term" value="F:RNA binding"/>
    <property type="evidence" value="ECO:0007669"/>
    <property type="project" value="UniProtKB-KW"/>
</dbReference>
<evidence type="ECO:0000313" key="9">
    <source>
        <dbReference type="EMBL" id="VHO01739.1"/>
    </source>
</evidence>
<organism evidence="9 10">
    <name type="scientific">Lawsonella clevelandensis</name>
    <dbReference type="NCBI Taxonomy" id="1528099"/>
    <lineage>
        <taxon>Bacteria</taxon>
        <taxon>Bacillati</taxon>
        <taxon>Actinomycetota</taxon>
        <taxon>Actinomycetes</taxon>
        <taxon>Mycobacteriales</taxon>
        <taxon>Lawsonellaceae</taxon>
        <taxon>Lawsonella</taxon>
    </lineage>
</organism>
<dbReference type="PANTHER" id="PTHR47683">
    <property type="entry name" value="PSEUDOURIDINE SYNTHASE FAMILY PROTEIN-RELATED"/>
    <property type="match status" value="1"/>
</dbReference>
<evidence type="ECO:0000313" key="10">
    <source>
        <dbReference type="Proteomes" id="UP000324288"/>
    </source>
</evidence>
<dbReference type="SUPFAM" id="SSF55174">
    <property type="entry name" value="Alpha-L RNA-binding motif"/>
    <property type="match status" value="1"/>
</dbReference>
<dbReference type="SUPFAM" id="SSF55120">
    <property type="entry name" value="Pseudouridine synthase"/>
    <property type="match status" value="1"/>
</dbReference>
<evidence type="ECO:0000256" key="3">
    <source>
        <dbReference type="ARBA" id="ARBA00023235"/>
    </source>
</evidence>
<comment type="similarity">
    <text evidence="2">Belongs to the pseudouridine synthase RsuA family.</text>
</comment>
<dbReference type="CDD" id="cd02870">
    <property type="entry name" value="PseudoU_synth_RsuA_like"/>
    <property type="match status" value="1"/>
</dbReference>